<organism evidence="3 4">
    <name type="scientific">Nemorincola caseinilytica</name>
    <dbReference type="NCBI Taxonomy" id="2054315"/>
    <lineage>
        <taxon>Bacteria</taxon>
        <taxon>Pseudomonadati</taxon>
        <taxon>Bacteroidota</taxon>
        <taxon>Chitinophagia</taxon>
        <taxon>Chitinophagales</taxon>
        <taxon>Chitinophagaceae</taxon>
        <taxon>Nemorincola</taxon>
    </lineage>
</organism>
<keyword evidence="4" id="KW-1185">Reference proteome</keyword>
<dbReference type="RefSeq" id="WP_345081891.1">
    <property type="nucleotide sequence ID" value="NZ_BAABFA010000010.1"/>
</dbReference>
<sequence length="141" mass="15840">MSRILYCLLFTAFSLAATAQSRDEAAIRKMLAAQVTEWNKANMEGYMKGYWESDSLVFIGSKGPTYGYAATLARYKKGYPDTDHTGTLTSTILSIKRLSPEYYFVVGRWDLKRKAGDVGGSYTLLLRKIKGEWVIVCDHSS</sequence>
<evidence type="ECO:0000313" key="4">
    <source>
        <dbReference type="Proteomes" id="UP001500067"/>
    </source>
</evidence>
<keyword evidence="1" id="KW-0732">Signal</keyword>
<feature type="domain" description="DUF4440" evidence="2">
    <location>
        <begin position="27"/>
        <end position="135"/>
    </location>
</feature>
<dbReference type="Proteomes" id="UP001500067">
    <property type="component" value="Unassembled WGS sequence"/>
</dbReference>
<dbReference type="InterPro" id="IPR032710">
    <property type="entry name" value="NTF2-like_dom_sf"/>
</dbReference>
<evidence type="ECO:0000313" key="3">
    <source>
        <dbReference type="EMBL" id="GAA4465617.1"/>
    </source>
</evidence>
<name>A0ABP8NHN8_9BACT</name>
<proteinExistence type="predicted"/>
<gene>
    <name evidence="3" type="ORF">GCM10023093_18130</name>
</gene>
<dbReference type="Pfam" id="PF14534">
    <property type="entry name" value="DUF4440"/>
    <property type="match status" value="1"/>
</dbReference>
<comment type="caution">
    <text evidence="3">The sequence shown here is derived from an EMBL/GenBank/DDBJ whole genome shotgun (WGS) entry which is preliminary data.</text>
</comment>
<dbReference type="EMBL" id="BAABFA010000010">
    <property type="protein sequence ID" value="GAA4465617.1"/>
    <property type="molecule type" value="Genomic_DNA"/>
</dbReference>
<evidence type="ECO:0000256" key="1">
    <source>
        <dbReference type="SAM" id="SignalP"/>
    </source>
</evidence>
<feature type="chain" id="PRO_5046337173" evidence="1">
    <location>
        <begin position="20"/>
        <end position="141"/>
    </location>
</feature>
<accession>A0ABP8NHN8</accession>
<dbReference type="SUPFAM" id="SSF54427">
    <property type="entry name" value="NTF2-like"/>
    <property type="match status" value="1"/>
</dbReference>
<dbReference type="Gene3D" id="3.10.450.50">
    <property type="match status" value="1"/>
</dbReference>
<feature type="signal peptide" evidence="1">
    <location>
        <begin position="1"/>
        <end position="19"/>
    </location>
</feature>
<protein>
    <submittedName>
        <fullName evidence="3">Nuclear transport factor 2 family protein</fullName>
    </submittedName>
</protein>
<reference evidence="4" key="1">
    <citation type="journal article" date="2019" name="Int. J. Syst. Evol. Microbiol.">
        <title>The Global Catalogue of Microorganisms (GCM) 10K type strain sequencing project: providing services to taxonomists for standard genome sequencing and annotation.</title>
        <authorList>
            <consortium name="The Broad Institute Genomics Platform"/>
            <consortium name="The Broad Institute Genome Sequencing Center for Infectious Disease"/>
            <person name="Wu L."/>
            <person name="Ma J."/>
        </authorList>
    </citation>
    <scope>NUCLEOTIDE SEQUENCE [LARGE SCALE GENOMIC DNA]</scope>
    <source>
        <strain evidence="4">JCM 32105</strain>
    </source>
</reference>
<evidence type="ECO:0000259" key="2">
    <source>
        <dbReference type="Pfam" id="PF14534"/>
    </source>
</evidence>
<dbReference type="InterPro" id="IPR027843">
    <property type="entry name" value="DUF4440"/>
</dbReference>